<dbReference type="EMBL" id="PJQL01002505">
    <property type="protein sequence ID" value="RCH83949.1"/>
    <property type="molecule type" value="Genomic_DNA"/>
</dbReference>
<gene>
    <name evidence="2" type="ORF">CU097_003340</name>
</gene>
<evidence type="ECO:0000259" key="1">
    <source>
        <dbReference type="Pfam" id="PF00339"/>
    </source>
</evidence>
<dbReference type="AlphaFoldDB" id="A0A367J286"/>
<dbReference type="SUPFAM" id="SSF81296">
    <property type="entry name" value="E set domains"/>
    <property type="match status" value="1"/>
</dbReference>
<dbReference type="InterPro" id="IPR011021">
    <property type="entry name" value="Arrestin-like_N"/>
</dbReference>
<dbReference type="InterPro" id="IPR014752">
    <property type="entry name" value="Arrestin-like_C"/>
</dbReference>
<keyword evidence="3" id="KW-1185">Reference proteome</keyword>
<dbReference type="OrthoDB" id="2333384at2759"/>
<evidence type="ECO:0000313" key="2">
    <source>
        <dbReference type="EMBL" id="RCH83949.1"/>
    </source>
</evidence>
<dbReference type="STRING" id="86630.A0A367J286"/>
<dbReference type="Pfam" id="PF00339">
    <property type="entry name" value="Arrestin_N"/>
    <property type="match status" value="1"/>
</dbReference>
<evidence type="ECO:0000313" key="3">
    <source>
        <dbReference type="Proteomes" id="UP000252139"/>
    </source>
</evidence>
<accession>A0A367J286</accession>
<name>A0A367J286_RHIAZ</name>
<protein>
    <recommendedName>
        <fullName evidence="1">Arrestin-like N-terminal domain-containing protein</fullName>
    </recommendedName>
</protein>
<comment type="caution">
    <text evidence="2">The sequence shown here is derived from an EMBL/GenBank/DDBJ whole genome shotgun (WGS) entry which is preliminary data.</text>
</comment>
<sequence>MSTMVDNGDYPLERTISWQDIRDAPLLSSRHSQSGQGYIYVDSNNRKYRKPPAHFSVNITSIDGDPHKKTCQPGSTVSGYVQLNLDSPLAAQYLKLLFRATEHIYKDNNKKMRERLFSIRTTLWGTHSISDYQWPMLEPGKHRFQFLCELPLVNYPPSFRHHLASCEFEFLASLERPGIRPFQTVPVFIRYQPLVLTSPLKSPRPHREETVFNNQIVTMVLPKGCNYNINDYTHKSTMDVHLSFSQRTPINHIEATIKREIHVSYGSYQQTDTMVMSHIDQPSFYLQQTRDEQLLYLIQVPMPTEHNKFNSSAVQRNFSVLGMTTSLVEHSKHTRIIYKLVITAKIRHGFLYQKRTLFSTILQIGTLPHGVQVPSNVVSYTTITSEPSTSATRPRFLYVPDIGEEQLPAYGEEPSPPKYSSCHRNRLFI</sequence>
<dbReference type="Gene3D" id="2.60.40.640">
    <property type="match status" value="1"/>
</dbReference>
<reference evidence="2 3" key="1">
    <citation type="journal article" date="2018" name="G3 (Bethesda)">
        <title>Phylogenetic and Phylogenomic Definition of Rhizopus Species.</title>
        <authorList>
            <person name="Gryganskyi A.P."/>
            <person name="Golan J."/>
            <person name="Dolatabadi S."/>
            <person name="Mondo S."/>
            <person name="Robb S."/>
            <person name="Idnurm A."/>
            <person name="Muszewska A."/>
            <person name="Steczkiewicz K."/>
            <person name="Masonjones S."/>
            <person name="Liao H.L."/>
            <person name="Gajdeczka M.T."/>
            <person name="Anike F."/>
            <person name="Vuek A."/>
            <person name="Anishchenko I.M."/>
            <person name="Voigt K."/>
            <person name="de Hoog G.S."/>
            <person name="Smith M.E."/>
            <person name="Heitman J."/>
            <person name="Vilgalys R."/>
            <person name="Stajich J.E."/>
        </authorList>
    </citation>
    <scope>NUCLEOTIDE SEQUENCE [LARGE SCALE GENOMIC DNA]</scope>
    <source>
        <strain evidence="2 3">CBS 357.93</strain>
    </source>
</reference>
<proteinExistence type="predicted"/>
<feature type="domain" description="Arrestin-like N-terminal" evidence="1">
    <location>
        <begin position="63"/>
        <end position="178"/>
    </location>
</feature>
<dbReference type="Proteomes" id="UP000252139">
    <property type="component" value="Unassembled WGS sequence"/>
</dbReference>
<organism evidence="2 3">
    <name type="scientific">Rhizopus azygosporus</name>
    <name type="common">Rhizopus microsporus var. azygosporus</name>
    <dbReference type="NCBI Taxonomy" id="86630"/>
    <lineage>
        <taxon>Eukaryota</taxon>
        <taxon>Fungi</taxon>
        <taxon>Fungi incertae sedis</taxon>
        <taxon>Mucoromycota</taxon>
        <taxon>Mucoromycotina</taxon>
        <taxon>Mucoromycetes</taxon>
        <taxon>Mucorales</taxon>
        <taxon>Mucorineae</taxon>
        <taxon>Rhizopodaceae</taxon>
        <taxon>Rhizopus</taxon>
    </lineage>
</organism>
<dbReference type="InterPro" id="IPR014756">
    <property type="entry name" value="Ig_E-set"/>
</dbReference>